<sequence length="268" mass="30645">MNTQETKPTSAEDATERTIKRRTFLSFTVFTLASAGGVGLWSWFRDLPKTAARRDALTRGVLEFNEKVNNVFFSDAHLAKTFPVERAAAKPRVNGGLGVDKNYDFGSWQLNVEQPGGTSQTLQVGDLQPLPRTELVYDFKCIEGWDQIVHYGGVRFSDFVRHFNLGTRSGQPITEENPDDWYRYVGLETPDNEYYVGIDMQSMLHPQTILCFELNGKELPPDHGAPLRLIIPTKYGIKSLKRIGRLFFADERPRDYWYERGYDYDSAL</sequence>
<dbReference type="PANTHER" id="PTHR43032">
    <property type="entry name" value="PROTEIN-METHIONINE-SULFOXIDE REDUCTASE"/>
    <property type="match status" value="1"/>
</dbReference>
<evidence type="ECO:0000259" key="2">
    <source>
        <dbReference type="Pfam" id="PF00174"/>
    </source>
</evidence>
<name>A0A1G8ZYL8_9BACT</name>
<organism evidence="3 4">
    <name type="scientific">Catalinimonas alkaloidigena</name>
    <dbReference type="NCBI Taxonomy" id="1075417"/>
    <lineage>
        <taxon>Bacteria</taxon>
        <taxon>Pseudomonadati</taxon>
        <taxon>Bacteroidota</taxon>
        <taxon>Cytophagia</taxon>
        <taxon>Cytophagales</taxon>
        <taxon>Catalimonadaceae</taxon>
        <taxon>Catalinimonas</taxon>
    </lineage>
</organism>
<protein>
    <submittedName>
        <fullName evidence="3">DMSO/TMAO reductase YedYZ, molybdopterin-dependent catalytic subunit</fullName>
    </submittedName>
</protein>
<reference evidence="3 4" key="1">
    <citation type="submission" date="2016-10" db="EMBL/GenBank/DDBJ databases">
        <authorList>
            <person name="de Groot N.N."/>
        </authorList>
    </citation>
    <scope>NUCLEOTIDE SEQUENCE [LARGE SCALE GENOMIC DNA]</scope>
    <source>
        <strain evidence="3 4">DSM 25186</strain>
    </source>
</reference>
<dbReference type="Proteomes" id="UP000198510">
    <property type="component" value="Unassembled WGS sequence"/>
</dbReference>
<dbReference type="Gene3D" id="3.90.420.10">
    <property type="entry name" value="Oxidoreductase, molybdopterin-binding domain"/>
    <property type="match status" value="1"/>
</dbReference>
<gene>
    <name evidence="3" type="ORF">SAMN05421823_102129</name>
</gene>
<dbReference type="SUPFAM" id="SSF56524">
    <property type="entry name" value="Oxidoreductase molybdopterin-binding domain"/>
    <property type="match status" value="1"/>
</dbReference>
<dbReference type="STRING" id="1075417.SAMN05421823_102129"/>
<dbReference type="InterPro" id="IPR036374">
    <property type="entry name" value="OxRdtase_Mopterin-bd_sf"/>
</dbReference>
<proteinExistence type="predicted"/>
<dbReference type="EMBL" id="FNFO01000002">
    <property type="protein sequence ID" value="SDK20232.1"/>
    <property type="molecule type" value="Genomic_DNA"/>
</dbReference>
<accession>A0A1G8ZYL8</accession>
<dbReference type="AlphaFoldDB" id="A0A1G8ZYL8"/>
<evidence type="ECO:0000313" key="3">
    <source>
        <dbReference type="EMBL" id="SDK20232.1"/>
    </source>
</evidence>
<evidence type="ECO:0000256" key="1">
    <source>
        <dbReference type="SAM" id="Phobius"/>
    </source>
</evidence>
<dbReference type="OrthoDB" id="9778777at2"/>
<dbReference type="InterPro" id="IPR000572">
    <property type="entry name" value="OxRdtase_Mopterin-bd_dom"/>
</dbReference>
<feature type="domain" description="Oxidoreductase molybdopterin-binding" evidence="2">
    <location>
        <begin position="103"/>
        <end position="257"/>
    </location>
</feature>
<keyword evidence="1" id="KW-1133">Transmembrane helix</keyword>
<keyword evidence="4" id="KW-1185">Reference proteome</keyword>
<feature type="transmembrane region" description="Helical" evidence="1">
    <location>
        <begin position="24"/>
        <end position="44"/>
    </location>
</feature>
<dbReference type="Pfam" id="PF00174">
    <property type="entry name" value="Oxidored_molyb"/>
    <property type="match status" value="1"/>
</dbReference>
<evidence type="ECO:0000313" key="4">
    <source>
        <dbReference type="Proteomes" id="UP000198510"/>
    </source>
</evidence>
<keyword evidence="1" id="KW-0812">Transmembrane</keyword>
<dbReference type="RefSeq" id="WP_089679524.1">
    <property type="nucleotide sequence ID" value="NZ_FNFO01000002.1"/>
</dbReference>
<keyword evidence="1" id="KW-0472">Membrane</keyword>